<dbReference type="GO" id="GO:0005507">
    <property type="term" value="F:copper ion binding"/>
    <property type="evidence" value="ECO:0007669"/>
    <property type="project" value="InterPro"/>
</dbReference>
<comment type="similarity">
    <text evidence="1">Belongs to the multicopper oxidase family.</text>
</comment>
<keyword evidence="2" id="KW-0479">Metal-binding</keyword>
<dbReference type="SUPFAM" id="SSF49503">
    <property type="entry name" value="Cupredoxins"/>
    <property type="match status" value="2"/>
</dbReference>
<protein>
    <submittedName>
        <fullName evidence="6">Cupredoxin</fullName>
    </submittedName>
</protein>
<keyword evidence="4" id="KW-0186">Copper</keyword>
<dbReference type="STRING" id="1043004.A0A074X0A3"/>
<feature type="domain" description="Plastocyanin-like" evidence="5">
    <location>
        <begin position="277"/>
        <end position="373"/>
    </location>
</feature>
<evidence type="ECO:0000313" key="7">
    <source>
        <dbReference type="Proteomes" id="UP000027730"/>
    </source>
</evidence>
<dbReference type="Proteomes" id="UP000027730">
    <property type="component" value="Unassembled WGS sequence"/>
</dbReference>
<proteinExistence type="inferred from homology"/>
<dbReference type="PANTHER" id="PTHR11709:SF394">
    <property type="entry name" value="FI03373P-RELATED"/>
    <property type="match status" value="1"/>
</dbReference>
<evidence type="ECO:0000313" key="6">
    <source>
        <dbReference type="EMBL" id="KEQ68076.1"/>
    </source>
</evidence>
<dbReference type="InterPro" id="IPR033138">
    <property type="entry name" value="Cu_oxidase_CS"/>
</dbReference>
<dbReference type="InterPro" id="IPR008972">
    <property type="entry name" value="Cupredoxin"/>
</dbReference>
<dbReference type="PANTHER" id="PTHR11709">
    <property type="entry name" value="MULTI-COPPER OXIDASE"/>
    <property type="match status" value="1"/>
</dbReference>
<evidence type="ECO:0000256" key="4">
    <source>
        <dbReference type="ARBA" id="ARBA00023008"/>
    </source>
</evidence>
<accession>A0A074X0A3</accession>
<reference evidence="6 7" key="1">
    <citation type="journal article" date="2014" name="BMC Genomics">
        <title>Genome sequencing of four Aureobasidium pullulans varieties: biotechnological potential, stress tolerance, and description of new species.</title>
        <authorList>
            <person name="Gostin Ar C."/>
            <person name="Ohm R.A."/>
            <person name="Kogej T."/>
            <person name="Sonjak S."/>
            <person name="Turk M."/>
            <person name="Zajc J."/>
            <person name="Zalar P."/>
            <person name="Grube M."/>
            <person name="Sun H."/>
            <person name="Han J."/>
            <person name="Sharma A."/>
            <person name="Chiniquy J."/>
            <person name="Ngan C.Y."/>
            <person name="Lipzen A."/>
            <person name="Barry K."/>
            <person name="Grigoriev I.V."/>
            <person name="Gunde-Cimerman N."/>
        </authorList>
    </citation>
    <scope>NUCLEOTIDE SEQUENCE [LARGE SCALE GENOMIC DNA]</scope>
    <source>
        <strain evidence="6 7">CBS 147.97</strain>
    </source>
</reference>
<organism evidence="6 7">
    <name type="scientific">Aureobasidium namibiae CBS 147.97</name>
    <dbReference type="NCBI Taxonomy" id="1043004"/>
    <lineage>
        <taxon>Eukaryota</taxon>
        <taxon>Fungi</taxon>
        <taxon>Dikarya</taxon>
        <taxon>Ascomycota</taxon>
        <taxon>Pezizomycotina</taxon>
        <taxon>Dothideomycetes</taxon>
        <taxon>Dothideomycetidae</taxon>
        <taxon>Dothideales</taxon>
        <taxon>Saccotheciaceae</taxon>
        <taxon>Aureobasidium</taxon>
    </lineage>
</organism>
<evidence type="ECO:0000256" key="1">
    <source>
        <dbReference type="ARBA" id="ARBA00010609"/>
    </source>
</evidence>
<feature type="non-terminal residue" evidence="6">
    <location>
        <position position="1"/>
    </location>
</feature>
<feature type="non-terminal residue" evidence="6">
    <location>
        <position position="381"/>
    </location>
</feature>
<dbReference type="RefSeq" id="XP_013422259.1">
    <property type="nucleotide sequence ID" value="XM_013566805.1"/>
</dbReference>
<evidence type="ECO:0000256" key="3">
    <source>
        <dbReference type="ARBA" id="ARBA00023002"/>
    </source>
</evidence>
<dbReference type="Gene3D" id="2.60.40.420">
    <property type="entry name" value="Cupredoxins - blue copper proteins"/>
    <property type="match status" value="1"/>
</dbReference>
<dbReference type="InterPro" id="IPR011706">
    <property type="entry name" value="Cu-oxidase_C"/>
</dbReference>
<name>A0A074X0A3_9PEZI</name>
<evidence type="ECO:0000259" key="5">
    <source>
        <dbReference type="Pfam" id="PF07731"/>
    </source>
</evidence>
<sequence length="381" mass="42003">SIPSALGWKFDGKVRRYYVAAEEVEWNYAPTGWDNWLGVPLNDSIRARQAGYLEHGTVWTKALYRGFTDATFTQLSEELPFQGTLGPTLRAEVGDLIEILFVNNLTSHYATMHSMGLSYTKFSEGADYPDTGSGTHAKIPEEDAVPPVEPGVAPGGCVVYKWMVTDIAGPNYDEPARTHSYHSYVSIQQDTNAGLIGPTIIYAKGTMDKVMAEYREIPFLFNIYEEDTSFLSGINAKKLTNQTINNQITTLFNANSSIWYPQEVNINGAGQFSSAPSFRSINGYVYSNNPVFEMCLGDKVLWYAMSYGSAAHVFHMHGNAFTWAKVGQYAIALGDGVGKTLVMDATGPGLWQVVCHVESHLSAGMVANYKVYSDNCPLKPL</sequence>
<dbReference type="HOGENOM" id="CLU_037641_0_1_1"/>
<dbReference type="EMBL" id="KL584741">
    <property type="protein sequence ID" value="KEQ68076.1"/>
    <property type="molecule type" value="Genomic_DNA"/>
</dbReference>
<dbReference type="GO" id="GO:0016491">
    <property type="term" value="F:oxidoreductase activity"/>
    <property type="evidence" value="ECO:0007669"/>
    <property type="project" value="UniProtKB-KW"/>
</dbReference>
<keyword evidence="7" id="KW-1185">Reference proteome</keyword>
<dbReference type="PROSITE" id="PS00079">
    <property type="entry name" value="MULTICOPPER_OXIDASE1"/>
    <property type="match status" value="1"/>
</dbReference>
<gene>
    <name evidence="6" type="ORF">M436DRAFT_32035</name>
</gene>
<evidence type="ECO:0000256" key="2">
    <source>
        <dbReference type="ARBA" id="ARBA00022723"/>
    </source>
</evidence>
<dbReference type="InterPro" id="IPR045087">
    <property type="entry name" value="Cu-oxidase_fam"/>
</dbReference>
<dbReference type="AlphaFoldDB" id="A0A074X0A3"/>
<dbReference type="GeneID" id="25408270"/>
<dbReference type="OrthoDB" id="2121828at2759"/>
<keyword evidence="3" id="KW-0560">Oxidoreductase</keyword>
<dbReference type="Pfam" id="PF07731">
    <property type="entry name" value="Cu-oxidase_2"/>
    <property type="match status" value="1"/>
</dbReference>